<dbReference type="Pfam" id="PF02565">
    <property type="entry name" value="RecO_C"/>
    <property type="match status" value="1"/>
</dbReference>
<dbReference type="Proteomes" id="UP000073601">
    <property type="component" value="Unassembled WGS sequence"/>
</dbReference>
<comment type="similarity">
    <text evidence="2 8">Belongs to the RecO family.</text>
</comment>
<accession>A0A128EVZ1</accession>
<evidence type="ECO:0000256" key="6">
    <source>
        <dbReference type="ARBA" id="ARBA00023204"/>
    </source>
</evidence>
<keyword evidence="6 8" id="KW-0234">DNA repair</keyword>
<evidence type="ECO:0000256" key="2">
    <source>
        <dbReference type="ARBA" id="ARBA00007452"/>
    </source>
</evidence>
<reference evidence="11" key="1">
    <citation type="submission" date="2016-02" db="EMBL/GenBank/DDBJ databases">
        <authorList>
            <person name="Rodrigo-Torres Lidia"/>
            <person name="Arahal R.David."/>
        </authorList>
    </citation>
    <scope>NUCLEOTIDE SEQUENCE [LARGE SCALE GENOMIC DNA]</scope>
    <source>
        <strain evidence="11">CECT 8713</strain>
    </source>
</reference>
<dbReference type="InterPro" id="IPR037278">
    <property type="entry name" value="ARFGAP/RecO"/>
</dbReference>
<protein>
    <recommendedName>
        <fullName evidence="3 8">DNA repair protein RecO</fullName>
    </recommendedName>
    <alternativeName>
        <fullName evidence="7 8">Recombination protein O</fullName>
    </alternativeName>
</protein>
<dbReference type="PANTHER" id="PTHR33991">
    <property type="entry name" value="DNA REPAIR PROTEIN RECO"/>
    <property type="match status" value="1"/>
</dbReference>
<evidence type="ECO:0000256" key="5">
    <source>
        <dbReference type="ARBA" id="ARBA00023172"/>
    </source>
</evidence>
<gene>
    <name evidence="8 10" type="primary">recO</name>
    <name evidence="10" type="ORF">GMA8713_00702</name>
</gene>
<evidence type="ECO:0000313" key="10">
    <source>
        <dbReference type="EMBL" id="CZF78758.1"/>
    </source>
</evidence>
<dbReference type="InterPro" id="IPR022572">
    <property type="entry name" value="DNA_rep/recomb_RecO_N"/>
</dbReference>
<dbReference type="GO" id="GO:0006310">
    <property type="term" value="P:DNA recombination"/>
    <property type="evidence" value="ECO:0007669"/>
    <property type="project" value="UniProtKB-UniRule"/>
</dbReference>
<sequence length="237" mass="26551">MEGLQRCFVLHSRPYSETSLILDVFSENHGRVSLMAKGARGKRSPLKGALQPFTPLLMKWSGRGEMHTLRHAEAMGLAIPLSGNALFSGFYLNEILSRVVEPETSYHQLFFDYVNALTDLAQHSNPEPALRRFELALLDSLGYGVDFLHCAGSGEPVDASMTYIFREQQGFVASLMKSNNLTFTGSDLEALATRQFSTAEQLKAAKRFTRLALKPYLGSKPLKSRELFMLRTRKLTQ</sequence>
<evidence type="ECO:0000256" key="4">
    <source>
        <dbReference type="ARBA" id="ARBA00022763"/>
    </source>
</evidence>
<dbReference type="Gene3D" id="2.40.50.140">
    <property type="entry name" value="Nucleic acid-binding proteins"/>
    <property type="match status" value="1"/>
</dbReference>
<keyword evidence="11" id="KW-1185">Reference proteome</keyword>
<dbReference type="NCBIfam" id="TIGR00613">
    <property type="entry name" value="reco"/>
    <property type="match status" value="1"/>
</dbReference>
<organism evidence="10 11">
    <name type="scientific">Grimontia marina</name>
    <dbReference type="NCBI Taxonomy" id="646534"/>
    <lineage>
        <taxon>Bacteria</taxon>
        <taxon>Pseudomonadati</taxon>
        <taxon>Pseudomonadota</taxon>
        <taxon>Gammaproteobacteria</taxon>
        <taxon>Vibrionales</taxon>
        <taxon>Vibrionaceae</taxon>
        <taxon>Grimontia</taxon>
    </lineage>
</organism>
<dbReference type="GO" id="GO:0043590">
    <property type="term" value="C:bacterial nucleoid"/>
    <property type="evidence" value="ECO:0007669"/>
    <property type="project" value="TreeGrafter"/>
</dbReference>
<dbReference type="Gene3D" id="1.20.1440.120">
    <property type="entry name" value="Recombination protein O, C-terminal domain"/>
    <property type="match status" value="1"/>
</dbReference>
<evidence type="ECO:0000256" key="7">
    <source>
        <dbReference type="ARBA" id="ARBA00033409"/>
    </source>
</evidence>
<dbReference type="OrthoDB" id="9804792at2"/>
<dbReference type="InterPro" id="IPR003717">
    <property type="entry name" value="RecO"/>
</dbReference>
<evidence type="ECO:0000313" key="11">
    <source>
        <dbReference type="Proteomes" id="UP000073601"/>
    </source>
</evidence>
<evidence type="ECO:0000259" key="9">
    <source>
        <dbReference type="Pfam" id="PF11967"/>
    </source>
</evidence>
<comment type="function">
    <text evidence="1 8">Involved in DNA repair and RecF pathway recombination.</text>
</comment>
<dbReference type="GO" id="GO:0006302">
    <property type="term" value="P:double-strand break repair"/>
    <property type="evidence" value="ECO:0007669"/>
    <property type="project" value="TreeGrafter"/>
</dbReference>
<dbReference type="Pfam" id="PF11967">
    <property type="entry name" value="RecO_N"/>
    <property type="match status" value="1"/>
</dbReference>
<dbReference type="AlphaFoldDB" id="A0A128EVZ1"/>
<evidence type="ECO:0000256" key="3">
    <source>
        <dbReference type="ARBA" id="ARBA00021310"/>
    </source>
</evidence>
<dbReference type="SUPFAM" id="SSF57863">
    <property type="entry name" value="ArfGap/RecO-like zinc finger"/>
    <property type="match status" value="1"/>
</dbReference>
<dbReference type="PANTHER" id="PTHR33991:SF1">
    <property type="entry name" value="DNA REPAIR PROTEIN RECO"/>
    <property type="match status" value="1"/>
</dbReference>
<feature type="domain" description="DNA replication/recombination mediator RecO N-terminal" evidence="9">
    <location>
        <begin position="5"/>
        <end position="74"/>
    </location>
</feature>
<name>A0A128EVZ1_9GAMM</name>
<evidence type="ECO:0000256" key="8">
    <source>
        <dbReference type="HAMAP-Rule" id="MF_00201"/>
    </source>
</evidence>
<proteinExistence type="inferred from homology"/>
<dbReference type="RefSeq" id="WP_062705757.1">
    <property type="nucleotide sequence ID" value="NZ_CAWRCI010000004.1"/>
</dbReference>
<evidence type="ECO:0000256" key="1">
    <source>
        <dbReference type="ARBA" id="ARBA00003065"/>
    </source>
</evidence>
<dbReference type="HAMAP" id="MF_00201">
    <property type="entry name" value="RecO"/>
    <property type="match status" value="1"/>
</dbReference>
<dbReference type="SUPFAM" id="SSF50249">
    <property type="entry name" value="Nucleic acid-binding proteins"/>
    <property type="match status" value="1"/>
</dbReference>
<dbReference type="EMBL" id="FIZY01000004">
    <property type="protein sequence ID" value="CZF78758.1"/>
    <property type="molecule type" value="Genomic_DNA"/>
</dbReference>
<keyword evidence="5 8" id="KW-0233">DNA recombination</keyword>
<dbReference type="InterPro" id="IPR042242">
    <property type="entry name" value="RecO_C"/>
</dbReference>
<dbReference type="InterPro" id="IPR012340">
    <property type="entry name" value="NA-bd_OB-fold"/>
</dbReference>
<keyword evidence="4 8" id="KW-0227">DNA damage</keyword>